<name>A0A3Q1GPM3_9TELE</name>
<evidence type="ECO:0000259" key="4">
    <source>
        <dbReference type="Pfam" id="PF00135"/>
    </source>
</evidence>
<protein>
    <submittedName>
        <fullName evidence="5">Cocaine esterase-like</fullName>
    </submittedName>
</protein>
<dbReference type="GO" id="GO:0003990">
    <property type="term" value="F:acetylcholinesterase activity"/>
    <property type="evidence" value="ECO:0007669"/>
    <property type="project" value="TreeGrafter"/>
</dbReference>
<evidence type="ECO:0000256" key="2">
    <source>
        <dbReference type="ARBA" id="ARBA00022487"/>
    </source>
</evidence>
<dbReference type="STRING" id="80966.ENSAPOP00000032731"/>
<dbReference type="Pfam" id="PF00135">
    <property type="entry name" value="COesterase"/>
    <property type="match status" value="1"/>
</dbReference>
<dbReference type="InParanoid" id="A0A3Q1GPM3"/>
<dbReference type="InterPro" id="IPR029058">
    <property type="entry name" value="AB_hydrolase_fold"/>
</dbReference>
<keyword evidence="3" id="KW-0378">Hydrolase</keyword>
<organism evidence="5 6">
    <name type="scientific">Acanthochromis polyacanthus</name>
    <name type="common">spiny chromis</name>
    <dbReference type="NCBI Taxonomy" id="80966"/>
    <lineage>
        <taxon>Eukaryota</taxon>
        <taxon>Metazoa</taxon>
        <taxon>Chordata</taxon>
        <taxon>Craniata</taxon>
        <taxon>Vertebrata</taxon>
        <taxon>Euteleostomi</taxon>
        <taxon>Actinopterygii</taxon>
        <taxon>Neopterygii</taxon>
        <taxon>Teleostei</taxon>
        <taxon>Neoteleostei</taxon>
        <taxon>Acanthomorphata</taxon>
        <taxon>Ovalentaria</taxon>
        <taxon>Pomacentridae</taxon>
        <taxon>Acanthochromis</taxon>
    </lineage>
</organism>
<proteinExistence type="inferred from homology"/>
<dbReference type="GO" id="GO:0019695">
    <property type="term" value="P:choline metabolic process"/>
    <property type="evidence" value="ECO:0007669"/>
    <property type="project" value="TreeGrafter"/>
</dbReference>
<reference evidence="5" key="1">
    <citation type="submission" date="2025-08" db="UniProtKB">
        <authorList>
            <consortium name="Ensembl"/>
        </authorList>
    </citation>
    <scope>IDENTIFICATION</scope>
</reference>
<keyword evidence="6" id="KW-1185">Reference proteome</keyword>
<dbReference type="PANTHER" id="PTHR43918">
    <property type="entry name" value="ACETYLCHOLINESTERASE"/>
    <property type="match status" value="1"/>
</dbReference>
<dbReference type="PANTHER" id="PTHR43918:SF4">
    <property type="entry name" value="CARBOXYLIC ESTER HYDROLASE"/>
    <property type="match status" value="1"/>
</dbReference>
<reference evidence="5" key="2">
    <citation type="submission" date="2025-09" db="UniProtKB">
        <authorList>
            <consortium name="Ensembl"/>
        </authorList>
    </citation>
    <scope>IDENTIFICATION</scope>
</reference>
<sequence length="144" mass="16307">ITFICLLIDAGAAVYLYEYQHPTSFLKKKRPSFVGSDHGDHVFIVIGSCFTTTHVKLAEPCTKEEEQLSRTMMSYWGNFAHTGSPNGDGLAHWPKYGAEEEYLGIGLKEQVVGRGLKKDRFVFMTQTLLEKVQQHDDNIEHSEL</sequence>
<dbReference type="Proteomes" id="UP000257200">
    <property type="component" value="Unplaced"/>
</dbReference>
<dbReference type="Gene3D" id="3.40.50.1820">
    <property type="entry name" value="alpha/beta hydrolase"/>
    <property type="match status" value="1"/>
</dbReference>
<evidence type="ECO:0000313" key="5">
    <source>
        <dbReference type="Ensembl" id="ENSAPOP00000032731.1"/>
    </source>
</evidence>
<dbReference type="GO" id="GO:0005886">
    <property type="term" value="C:plasma membrane"/>
    <property type="evidence" value="ECO:0007669"/>
    <property type="project" value="TreeGrafter"/>
</dbReference>
<feature type="domain" description="Carboxylesterase type B" evidence="4">
    <location>
        <begin position="8"/>
        <end position="123"/>
    </location>
</feature>
<dbReference type="SUPFAM" id="SSF53474">
    <property type="entry name" value="alpha/beta-Hydrolases"/>
    <property type="match status" value="1"/>
</dbReference>
<dbReference type="InterPro" id="IPR050654">
    <property type="entry name" value="AChE-related_enzymes"/>
</dbReference>
<evidence type="ECO:0000313" key="6">
    <source>
        <dbReference type="Proteomes" id="UP000257200"/>
    </source>
</evidence>
<dbReference type="GeneTree" id="ENSGT00940000155200"/>
<dbReference type="Ensembl" id="ENSAPOT00000034106.1">
    <property type="protein sequence ID" value="ENSAPOP00000032731.1"/>
    <property type="gene ID" value="ENSAPOG00000001063.1"/>
</dbReference>
<evidence type="ECO:0000256" key="3">
    <source>
        <dbReference type="ARBA" id="ARBA00022801"/>
    </source>
</evidence>
<dbReference type="GO" id="GO:0005615">
    <property type="term" value="C:extracellular space"/>
    <property type="evidence" value="ECO:0007669"/>
    <property type="project" value="TreeGrafter"/>
</dbReference>
<dbReference type="InterPro" id="IPR002018">
    <property type="entry name" value="CarbesteraseB"/>
</dbReference>
<comment type="similarity">
    <text evidence="1">Belongs to the type-B carboxylesterase/lipase family.</text>
</comment>
<keyword evidence="2" id="KW-0719">Serine esterase</keyword>
<evidence type="ECO:0000256" key="1">
    <source>
        <dbReference type="ARBA" id="ARBA00005964"/>
    </source>
</evidence>
<accession>A0A3Q1GPM3</accession>
<dbReference type="GO" id="GO:0006581">
    <property type="term" value="P:acetylcholine catabolic process"/>
    <property type="evidence" value="ECO:0007669"/>
    <property type="project" value="TreeGrafter"/>
</dbReference>
<dbReference type="AlphaFoldDB" id="A0A3Q1GPM3"/>